<name>A0A0F4YKS2_RASE3</name>
<dbReference type="CDD" id="cd05233">
    <property type="entry name" value="SDR_c"/>
    <property type="match status" value="1"/>
</dbReference>
<dbReference type="SUPFAM" id="SSF51735">
    <property type="entry name" value="NAD(P)-binding Rossmann-fold domains"/>
    <property type="match status" value="1"/>
</dbReference>
<gene>
    <name evidence="4" type="ORF">T310_7221</name>
</gene>
<organism evidence="4 5">
    <name type="scientific">Rasamsonia emersonii (strain ATCC 16479 / CBS 393.64 / IMI 116815)</name>
    <dbReference type="NCBI Taxonomy" id="1408163"/>
    <lineage>
        <taxon>Eukaryota</taxon>
        <taxon>Fungi</taxon>
        <taxon>Dikarya</taxon>
        <taxon>Ascomycota</taxon>
        <taxon>Pezizomycotina</taxon>
        <taxon>Eurotiomycetes</taxon>
        <taxon>Eurotiomycetidae</taxon>
        <taxon>Eurotiales</taxon>
        <taxon>Trichocomaceae</taxon>
        <taxon>Rasamsonia</taxon>
    </lineage>
</organism>
<dbReference type="InterPro" id="IPR036291">
    <property type="entry name" value="NAD(P)-bd_dom_sf"/>
</dbReference>
<comment type="caution">
    <text evidence="4">The sequence shown here is derived from an EMBL/GenBank/DDBJ whole genome shotgun (WGS) entry which is preliminary data.</text>
</comment>
<dbReference type="STRING" id="1408163.A0A0F4YKS2"/>
<sequence length="282" mass="30108">MPSISGQAIVIIGGSSGIGFAVARLALAEGASVSIVSSNPTRVANAVKRLQAEFPQGKIAGYDCDLKKEDVEARLEQVLTAARASNNGAPLDHIVFTAGDSLAMKPIQDIDVDFIRQAGQVRFVAPLLVAKLAPRFLKPSYTSSLILTSGSVSQKPLPNWSVVASYASGLDGMTRNLALDLKPLRVNLVIPGAVDTELWGENREKLVAEMAKTAFLGKVATAEEVAEAYIYLMKDTNATGSAYSNSLELLLFTPNQSLLAVCQRMPMTKSPVEISLMENTRI</sequence>
<evidence type="ECO:0000256" key="2">
    <source>
        <dbReference type="ARBA" id="ARBA00022857"/>
    </source>
</evidence>
<dbReference type="InterPro" id="IPR051122">
    <property type="entry name" value="SDR_DHRS6-like"/>
</dbReference>
<keyword evidence="5" id="KW-1185">Reference proteome</keyword>
<proteinExistence type="inferred from homology"/>
<protein>
    <submittedName>
        <fullName evidence="4">Short-chain dehydrogenase</fullName>
    </submittedName>
</protein>
<evidence type="ECO:0000313" key="4">
    <source>
        <dbReference type="EMBL" id="KKA18829.1"/>
    </source>
</evidence>
<dbReference type="InterPro" id="IPR002347">
    <property type="entry name" value="SDR_fam"/>
</dbReference>
<keyword evidence="3" id="KW-0560">Oxidoreductase</keyword>
<dbReference type="Pfam" id="PF23441">
    <property type="entry name" value="SDR"/>
    <property type="match status" value="1"/>
</dbReference>
<evidence type="ECO:0000256" key="1">
    <source>
        <dbReference type="ARBA" id="ARBA00006484"/>
    </source>
</evidence>
<dbReference type="PANTHER" id="PTHR43477">
    <property type="entry name" value="DIHYDROANTICAPSIN 7-DEHYDROGENASE"/>
    <property type="match status" value="1"/>
</dbReference>
<keyword evidence="2" id="KW-0521">NADP</keyword>
<dbReference type="InterPro" id="IPR057571">
    <property type="entry name" value="SDR_PhqE-like"/>
</dbReference>
<dbReference type="GO" id="GO:0016491">
    <property type="term" value="F:oxidoreductase activity"/>
    <property type="evidence" value="ECO:0007669"/>
    <property type="project" value="UniProtKB-KW"/>
</dbReference>
<dbReference type="GeneID" id="25319497"/>
<dbReference type="AlphaFoldDB" id="A0A0F4YKS2"/>
<dbReference type="OrthoDB" id="294295at2759"/>
<dbReference type="Proteomes" id="UP000053958">
    <property type="component" value="Unassembled WGS sequence"/>
</dbReference>
<dbReference type="PRINTS" id="PR00081">
    <property type="entry name" value="GDHRDH"/>
</dbReference>
<evidence type="ECO:0000256" key="3">
    <source>
        <dbReference type="ARBA" id="ARBA00023002"/>
    </source>
</evidence>
<comment type="similarity">
    <text evidence="1">Belongs to the short-chain dehydrogenases/reductases (SDR) family.</text>
</comment>
<reference evidence="4 5" key="1">
    <citation type="submission" date="2015-04" db="EMBL/GenBank/DDBJ databases">
        <authorList>
            <person name="Heijne W.H."/>
            <person name="Fedorova N.D."/>
            <person name="Nierman W.C."/>
            <person name="Vollebregt A.W."/>
            <person name="Zhao Z."/>
            <person name="Wu L."/>
            <person name="Kumar M."/>
            <person name="Stam H."/>
            <person name="van den Berg M.A."/>
            <person name="Pel H.J."/>
        </authorList>
    </citation>
    <scope>NUCLEOTIDE SEQUENCE [LARGE SCALE GENOMIC DNA]</scope>
    <source>
        <strain evidence="4 5">CBS 393.64</strain>
    </source>
</reference>
<dbReference type="EMBL" id="LASV01000415">
    <property type="protein sequence ID" value="KKA18829.1"/>
    <property type="molecule type" value="Genomic_DNA"/>
</dbReference>
<dbReference type="RefSeq" id="XP_013325441.1">
    <property type="nucleotide sequence ID" value="XM_013469987.1"/>
</dbReference>
<accession>A0A0F4YKS2</accession>
<evidence type="ECO:0000313" key="5">
    <source>
        <dbReference type="Proteomes" id="UP000053958"/>
    </source>
</evidence>
<dbReference type="PANTHER" id="PTHR43477:SF1">
    <property type="entry name" value="DIHYDROANTICAPSIN 7-DEHYDROGENASE"/>
    <property type="match status" value="1"/>
</dbReference>
<dbReference type="Gene3D" id="3.40.50.720">
    <property type="entry name" value="NAD(P)-binding Rossmann-like Domain"/>
    <property type="match status" value="1"/>
</dbReference>